<dbReference type="InterPro" id="IPR020845">
    <property type="entry name" value="AMP-binding_CS"/>
</dbReference>
<evidence type="ECO:0000256" key="1">
    <source>
        <dbReference type="ARBA" id="ARBA00022574"/>
    </source>
</evidence>
<evidence type="ECO:0000259" key="6">
    <source>
        <dbReference type="Pfam" id="PF13193"/>
    </source>
</evidence>
<organism evidence="7 8">
    <name type="scientific">Corynespora cassiicola Philippines</name>
    <dbReference type="NCBI Taxonomy" id="1448308"/>
    <lineage>
        <taxon>Eukaryota</taxon>
        <taxon>Fungi</taxon>
        <taxon>Dikarya</taxon>
        <taxon>Ascomycota</taxon>
        <taxon>Pezizomycotina</taxon>
        <taxon>Dothideomycetes</taxon>
        <taxon>Pleosporomycetidae</taxon>
        <taxon>Pleosporales</taxon>
        <taxon>Corynesporascaceae</taxon>
        <taxon>Corynespora</taxon>
    </lineage>
</organism>
<dbReference type="SUPFAM" id="SSF50978">
    <property type="entry name" value="WD40 repeat-like"/>
    <property type="match status" value="1"/>
</dbReference>
<dbReference type="InterPro" id="IPR036322">
    <property type="entry name" value="WD40_repeat_dom_sf"/>
</dbReference>
<dbReference type="Pfam" id="PF00501">
    <property type="entry name" value="AMP-binding"/>
    <property type="match status" value="1"/>
</dbReference>
<accession>A0A2T2P4L5</accession>
<protein>
    <submittedName>
        <fullName evidence="7">Acetyl-CoA synthetase-like protein</fullName>
    </submittedName>
</protein>
<feature type="compositionally biased region" description="Gly residues" evidence="4">
    <location>
        <begin position="922"/>
        <end position="936"/>
    </location>
</feature>
<evidence type="ECO:0000256" key="3">
    <source>
        <dbReference type="PROSITE-ProRule" id="PRU00221"/>
    </source>
</evidence>
<keyword evidence="1 3" id="KW-0853">WD repeat</keyword>
<dbReference type="Gene3D" id="2.130.10.10">
    <property type="entry name" value="YVTN repeat-like/Quinoprotein amine dehydrogenase"/>
    <property type="match status" value="1"/>
</dbReference>
<name>A0A2T2P4L5_CORCC</name>
<keyword evidence="8" id="KW-1185">Reference proteome</keyword>
<dbReference type="GO" id="GO:0016405">
    <property type="term" value="F:CoA-ligase activity"/>
    <property type="evidence" value="ECO:0007669"/>
    <property type="project" value="TreeGrafter"/>
</dbReference>
<dbReference type="SMART" id="SM00320">
    <property type="entry name" value="WD40"/>
    <property type="match status" value="7"/>
</dbReference>
<dbReference type="PANTHER" id="PTHR24096:SF422">
    <property type="entry name" value="BCDNA.GH02901"/>
    <property type="match status" value="1"/>
</dbReference>
<evidence type="ECO:0000313" key="7">
    <source>
        <dbReference type="EMBL" id="PSN72602.1"/>
    </source>
</evidence>
<keyword evidence="2" id="KW-0677">Repeat</keyword>
<dbReference type="InterPro" id="IPR019775">
    <property type="entry name" value="WD40_repeat_CS"/>
</dbReference>
<dbReference type="PROSITE" id="PS50082">
    <property type="entry name" value="WD_REPEATS_2"/>
    <property type="match status" value="2"/>
</dbReference>
<evidence type="ECO:0000256" key="4">
    <source>
        <dbReference type="SAM" id="MobiDB-lite"/>
    </source>
</evidence>
<feature type="domain" description="AMP-binding enzyme C-terminal" evidence="6">
    <location>
        <begin position="482"/>
        <end position="564"/>
    </location>
</feature>
<feature type="repeat" description="WD" evidence="3">
    <location>
        <begin position="813"/>
        <end position="846"/>
    </location>
</feature>
<dbReference type="AlphaFoldDB" id="A0A2T2P4L5"/>
<dbReference type="Gene3D" id="3.40.50.980">
    <property type="match status" value="2"/>
</dbReference>
<dbReference type="Proteomes" id="UP000240883">
    <property type="component" value="Unassembled WGS sequence"/>
</dbReference>
<dbReference type="STRING" id="1448308.A0A2T2P4L5"/>
<feature type="repeat" description="WD" evidence="3">
    <location>
        <begin position="717"/>
        <end position="750"/>
    </location>
</feature>
<dbReference type="PROSITE" id="PS00455">
    <property type="entry name" value="AMP_BINDING"/>
    <property type="match status" value="1"/>
</dbReference>
<evidence type="ECO:0000259" key="5">
    <source>
        <dbReference type="Pfam" id="PF00501"/>
    </source>
</evidence>
<dbReference type="Pfam" id="PF00400">
    <property type="entry name" value="WD40"/>
    <property type="match status" value="2"/>
</dbReference>
<dbReference type="SUPFAM" id="SSF56801">
    <property type="entry name" value="Acetyl-CoA synthetase-like"/>
    <property type="match status" value="1"/>
</dbReference>
<gene>
    <name evidence="7" type="ORF">BS50DRAFT_545255</name>
</gene>
<dbReference type="InterPro" id="IPR045851">
    <property type="entry name" value="AMP-bd_C_sf"/>
</dbReference>
<evidence type="ECO:0000313" key="8">
    <source>
        <dbReference type="Proteomes" id="UP000240883"/>
    </source>
</evidence>
<dbReference type="InterPro" id="IPR015943">
    <property type="entry name" value="WD40/YVTN_repeat-like_dom_sf"/>
</dbReference>
<feature type="domain" description="AMP-dependent synthetase/ligase" evidence="5">
    <location>
        <begin position="49"/>
        <end position="428"/>
    </location>
</feature>
<dbReference type="Gene3D" id="2.30.38.10">
    <property type="entry name" value="Luciferase, Domain 3"/>
    <property type="match status" value="1"/>
</dbReference>
<reference evidence="7 8" key="1">
    <citation type="journal article" date="2018" name="Front. Microbiol.">
        <title>Genome-Wide Analysis of Corynespora cassiicola Leaf Fall Disease Putative Effectors.</title>
        <authorList>
            <person name="Lopez D."/>
            <person name="Ribeiro S."/>
            <person name="Label P."/>
            <person name="Fumanal B."/>
            <person name="Venisse J.S."/>
            <person name="Kohler A."/>
            <person name="de Oliveira R.R."/>
            <person name="Labutti K."/>
            <person name="Lipzen A."/>
            <person name="Lail K."/>
            <person name="Bauer D."/>
            <person name="Ohm R.A."/>
            <person name="Barry K.W."/>
            <person name="Spatafora J."/>
            <person name="Grigoriev I.V."/>
            <person name="Martin F.M."/>
            <person name="Pujade-Renaud V."/>
        </authorList>
    </citation>
    <scope>NUCLEOTIDE SEQUENCE [LARGE SCALE GENOMIC DNA]</scope>
    <source>
        <strain evidence="7 8">Philippines</strain>
    </source>
</reference>
<dbReference type="InterPro" id="IPR000873">
    <property type="entry name" value="AMP-dep_synth/lig_dom"/>
</dbReference>
<evidence type="ECO:0000256" key="2">
    <source>
        <dbReference type="ARBA" id="ARBA00022737"/>
    </source>
</evidence>
<dbReference type="Pfam" id="PF13193">
    <property type="entry name" value="AMP-binding_C"/>
    <property type="match status" value="1"/>
</dbReference>
<proteinExistence type="predicted"/>
<sequence>MPFYAPEWVPQLPSDPPDSVSIGDFMLDELYGRHPLGYSYAPFTCGLSGKAYSALEVRERTDYLARGLAKELGWSPNEGTEWDKVIAVFSVNTIDTLPLAWATHRLGGISTPANAAYSASELEYQLKNAGAKALFTCVPLLPLAKEAAQKAGIPDNRIYILEVPKQLTGGKSTSDGLKTVDDFIREGATLDRLPPLNWATGDGAKKTAFLCYSSGTSGLPKGVMISHRNVIANTMQIKAFDQPARDKKRQPATQSDYTENVLGLLPMSHIYGLVVICHASVYRGDGVIVLPKFEMTAFLESIQAYKINSLYLVPPIIIMMTNSKDVLAKYDLSSVWAIFTGAAPLGKETAEDLNAIFPSWAVRQGYGLTETCTVVCSTSPADIWLGSSGSLLPGVECKIVTLEGNEVTGYDQPGELLVKSPSVVLGYLNNDKANKETFQDGYMRTGDEAVIRKAPSGNEHVFIVDRIKELIKVKGHQVAPAELEAHLLTHPAVSDCAVIQVPDDRSGEVPKAFVVKSPSVGLEENDRVLARQIQKHVEEHKAKYKWITGGIEFIDVIPKSPSGKILRRFLRDKEKETRRKAGAKLKIAEMAAPNPNQPHQDPEDIDIHQDDIELDAAEAGEEIVDDGDVPMDSDDEGEYQRDVQMEIQLQNDSAAHFDAHKDSIFCIAQHPVHANIIATGGGDDVGYVFDAASGNTSSTSGQASGQEREGLKSIFKLEGHADSINGIAFSEPKGQFIATAGLDGKLRTWQGVPEGTKWKFLAEAQEVEEINWIAPCPSPAHPNVVALGANDGSVWVYQISTDKGSELQVLQAYYLHTESCTAGAWAPEGNLLATVSEDASLYVWDVFGDAAAQGLTSTSNAQAVVGLTGLDERFRVEGGLYSVGIAPSGAFVAVGGPEGQVRIIGLPRIAVAAATGAAAGPSAGGAGAKSKAGGGKQAAAKGGASSAGQAGQILASLQAGTDNVESLSFSQPPLTLMAAGNVDGSITLFDTAHRFAIRRRIEDAHADEDSPQAVVKVEFVKREGAGGWLLTSAGYDGVLRRWDTRGGTAAAAKGLVGEWKGHRGGGEGGGIMGFVQGSGDAVVTAGDDHVALVFPTPL</sequence>
<dbReference type="OrthoDB" id="6509636at2759"/>
<dbReference type="PROSITE" id="PS50294">
    <property type="entry name" value="WD_REPEATS_REGION"/>
    <property type="match status" value="2"/>
</dbReference>
<feature type="region of interest" description="Disordered" evidence="4">
    <location>
        <begin position="922"/>
        <end position="942"/>
    </location>
</feature>
<dbReference type="CDD" id="cd05911">
    <property type="entry name" value="Firefly_Luc_like"/>
    <property type="match status" value="1"/>
</dbReference>
<dbReference type="PANTHER" id="PTHR24096">
    <property type="entry name" value="LONG-CHAIN-FATTY-ACID--COA LIGASE"/>
    <property type="match status" value="1"/>
</dbReference>
<dbReference type="InterPro" id="IPR025110">
    <property type="entry name" value="AMP-bd_C"/>
</dbReference>
<dbReference type="InterPro" id="IPR001680">
    <property type="entry name" value="WD40_rpt"/>
</dbReference>
<dbReference type="PROSITE" id="PS00678">
    <property type="entry name" value="WD_REPEATS_1"/>
    <property type="match status" value="1"/>
</dbReference>
<dbReference type="Gene3D" id="3.30.300.30">
    <property type="match status" value="1"/>
</dbReference>
<dbReference type="EMBL" id="KZ678130">
    <property type="protein sequence ID" value="PSN72602.1"/>
    <property type="molecule type" value="Genomic_DNA"/>
</dbReference>